<organism evidence="1 2">
    <name type="scientific">Phyllobacterium ifriqiyense</name>
    <dbReference type="NCBI Taxonomy" id="314238"/>
    <lineage>
        <taxon>Bacteria</taxon>
        <taxon>Pseudomonadati</taxon>
        <taxon>Pseudomonadota</taxon>
        <taxon>Alphaproteobacteria</taxon>
        <taxon>Hyphomicrobiales</taxon>
        <taxon>Phyllobacteriaceae</taxon>
        <taxon>Phyllobacterium</taxon>
    </lineage>
</organism>
<gene>
    <name evidence="1" type="ORF">QFZ34_000559</name>
</gene>
<comment type="caution">
    <text evidence="1">The sequence shown here is derived from an EMBL/GenBank/DDBJ whole genome shotgun (WGS) entry which is preliminary data.</text>
</comment>
<evidence type="ECO:0000313" key="1">
    <source>
        <dbReference type="EMBL" id="MDQ0995382.1"/>
    </source>
</evidence>
<proteinExistence type="predicted"/>
<evidence type="ECO:0000313" key="2">
    <source>
        <dbReference type="Proteomes" id="UP001237780"/>
    </source>
</evidence>
<name>A0ABU0S3R4_9HYPH</name>
<accession>A0ABU0S3R4</accession>
<dbReference type="Proteomes" id="UP001237780">
    <property type="component" value="Unassembled WGS sequence"/>
</dbReference>
<dbReference type="EMBL" id="JAUSZT010000002">
    <property type="protein sequence ID" value="MDQ0995382.1"/>
    <property type="molecule type" value="Genomic_DNA"/>
</dbReference>
<protein>
    <submittedName>
        <fullName evidence="1">Uncharacterized protein</fullName>
    </submittedName>
</protein>
<reference evidence="1 2" key="1">
    <citation type="submission" date="2023-07" db="EMBL/GenBank/DDBJ databases">
        <title>Comparative genomics of wheat-associated soil bacteria to identify genetic determinants of phenazine resistance.</title>
        <authorList>
            <person name="Mouncey N."/>
        </authorList>
    </citation>
    <scope>NUCLEOTIDE SEQUENCE [LARGE SCALE GENOMIC DNA]</scope>
    <source>
        <strain evidence="1 2">W4I11</strain>
    </source>
</reference>
<sequence length="44" mass="4715">MTLALEGCWLKSIIPDGESDDAYEKVEAVRSMGSCLAGAPYAEH</sequence>
<keyword evidence="2" id="KW-1185">Reference proteome</keyword>